<dbReference type="Gene3D" id="3.30.300.30">
    <property type="match status" value="1"/>
</dbReference>
<dbReference type="EMBL" id="JBHLYQ010000153">
    <property type="protein sequence ID" value="MFC0082781.1"/>
    <property type="molecule type" value="Genomic_DNA"/>
</dbReference>
<evidence type="ECO:0000256" key="1">
    <source>
        <dbReference type="SAM" id="MobiDB-lite"/>
    </source>
</evidence>
<dbReference type="Gene3D" id="3.40.50.12780">
    <property type="entry name" value="N-terminal domain of ligase-like"/>
    <property type="match status" value="1"/>
</dbReference>
<dbReference type="PANTHER" id="PTHR24096:SF323">
    <property type="entry name" value="BLR3536 PROTEIN"/>
    <property type="match status" value="1"/>
</dbReference>
<evidence type="ECO:0000259" key="3">
    <source>
        <dbReference type="Pfam" id="PF13193"/>
    </source>
</evidence>
<feature type="domain" description="AMP-binding enzyme C-terminal" evidence="3">
    <location>
        <begin position="432"/>
        <end position="510"/>
    </location>
</feature>
<evidence type="ECO:0000313" key="4">
    <source>
        <dbReference type="EMBL" id="MFC0082781.1"/>
    </source>
</evidence>
<evidence type="ECO:0000259" key="2">
    <source>
        <dbReference type="Pfam" id="PF00501"/>
    </source>
</evidence>
<dbReference type="InterPro" id="IPR000873">
    <property type="entry name" value="AMP-dep_synth/lig_dom"/>
</dbReference>
<reference evidence="4 5" key="1">
    <citation type="submission" date="2024-09" db="EMBL/GenBank/DDBJ databases">
        <authorList>
            <person name="Sun Q."/>
            <person name="Mori K."/>
        </authorList>
    </citation>
    <scope>NUCLEOTIDE SEQUENCE [LARGE SCALE GENOMIC DNA]</scope>
    <source>
        <strain evidence="4 5">JCM 15389</strain>
    </source>
</reference>
<dbReference type="SUPFAM" id="SSF56801">
    <property type="entry name" value="Acetyl-CoA synthetase-like"/>
    <property type="match status" value="1"/>
</dbReference>
<dbReference type="InterPro" id="IPR042099">
    <property type="entry name" value="ANL_N_sf"/>
</dbReference>
<dbReference type="InterPro" id="IPR045851">
    <property type="entry name" value="AMP-bd_C_sf"/>
</dbReference>
<gene>
    <name evidence="4" type="ORF">ACFFRE_11625</name>
</gene>
<comment type="caution">
    <text evidence="4">The sequence shown here is derived from an EMBL/GenBank/DDBJ whole genome shotgun (WGS) entry which is preliminary data.</text>
</comment>
<keyword evidence="5" id="KW-1185">Reference proteome</keyword>
<feature type="region of interest" description="Disordered" evidence="1">
    <location>
        <begin position="521"/>
        <end position="543"/>
    </location>
</feature>
<protein>
    <submittedName>
        <fullName evidence="4">AMP-binding protein</fullName>
    </submittedName>
</protein>
<dbReference type="InterPro" id="IPR025110">
    <property type="entry name" value="AMP-bd_C"/>
</dbReference>
<dbReference type="PANTHER" id="PTHR24096">
    <property type="entry name" value="LONG-CHAIN-FATTY-ACID--COA LIGASE"/>
    <property type="match status" value="1"/>
</dbReference>
<organism evidence="4 5">
    <name type="scientific">Aciditerrimonas ferrireducens</name>
    <dbReference type="NCBI Taxonomy" id="667306"/>
    <lineage>
        <taxon>Bacteria</taxon>
        <taxon>Bacillati</taxon>
        <taxon>Actinomycetota</taxon>
        <taxon>Acidimicrobiia</taxon>
        <taxon>Acidimicrobiales</taxon>
        <taxon>Acidimicrobiaceae</taxon>
        <taxon>Aciditerrimonas</taxon>
    </lineage>
</organism>
<name>A0ABV6C7G9_9ACTN</name>
<dbReference type="RefSeq" id="WP_377790425.1">
    <property type="nucleotide sequence ID" value="NZ_JBHLYQ010000153.1"/>
</dbReference>
<sequence length="543" mass="58156">MSEVTDTDARQDPASVAAGSLARQAAWRPDHPAVVEAWGGRVLRYEELDRRSRALAAALVRRGLGPGSTVAMALRNGATWFEVAWALQRLGAYWVPVNWHLTAGEGSYLVQDAGAQALVVDAELAELAHAASAGLEPPALRVAAGGPLEGFFDLAALTAEDPAGSPELEGQAMLYSSGTTGRPKGIRRPLSQAPFGQRTTLDGLLQVLYRAGPDSVYLSPAPLYHAAPLGFTMAAHRLGATVVVMDRFDPRGWLEAVARYRVTHSQVVPTMLVRLLELPEEVRGSFDLSSLQVVVHAAAPCPVEVKRRAMAWLGPILHEYYAGSEGNGFCAIGPEEWLARPGSVGRPVAGAVHIVGPDGEELPPGEVGTIYFEGSPPFEYHRDPERTRAAFHPRGWSTLGDLGYLDQDGYLYLSDRRTDLVITGGVNVYPREVEEVLVEHPAVADAAVVGAPDPDLGKRVVAVVELRPDHAPGDDLAGELTRFCRERLAGYKCPREIRFVPALPRTPTGKLLRRRLVEELWPTPPTEGPPTAGPTGGGAGAAG</sequence>
<dbReference type="Proteomes" id="UP001589788">
    <property type="component" value="Unassembled WGS sequence"/>
</dbReference>
<dbReference type="Pfam" id="PF00501">
    <property type="entry name" value="AMP-binding"/>
    <property type="match status" value="1"/>
</dbReference>
<dbReference type="InterPro" id="IPR020845">
    <property type="entry name" value="AMP-binding_CS"/>
</dbReference>
<dbReference type="PROSITE" id="PS00455">
    <property type="entry name" value="AMP_BINDING"/>
    <property type="match status" value="1"/>
</dbReference>
<evidence type="ECO:0000313" key="5">
    <source>
        <dbReference type="Proteomes" id="UP001589788"/>
    </source>
</evidence>
<accession>A0ABV6C7G9</accession>
<feature type="compositionally biased region" description="Pro residues" evidence="1">
    <location>
        <begin position="522"/>
        <end position="532"/>
    </location>
</feature>
<feature type="compositionally biased region" description="Gly residues" evidence="1">
    <location>
        <begin position="534"/>
        <end position="543"/>
    </location>
</feature>
<proteinExistence type="predicted"/>
<dbReference type="Pfam" id="PF13193">
    <property type="entry name" value="AMP-binding_C"/>
    <property type="match status" value="1"/>
</dbReference>
<feature type="domain" description="AMP-dependent synthetase/ligase" evidence="2">
    <location>
        <begin position="22"/>
        <end position="374"/>
    </location>
</feature>